<dbReference type="AlphaFoldDB" id="A0A829YFX1"/>
<keyword evidence="3" id="KW-1185">Reference proteome</keyword>
<reference evidence="3" key="1">
    <citation type="submission" date="2020-01" db="EMBL/GenBank/DDBJ databases">
        <title>'Steroidobacter agaridevorans' sp. nov., agar-degrading bacteria isolated from rhizosphere soils.</title>
        <authorList>
            <person name="Ikenaga M."/>
            <person name="Kataoka M."/>
            <person name="Murouchi A."/>
            <person name="Katsuragi S."/>
            <person name="Sakai M."/>
        </authorList>
    </citation>
    <scope>NUCLEOTIDE SEQUENCE [LARGE SCALE GENOMIC DNA]</scope>
    <source>
        <strain evidence="3">YU21-B</strain>
    </source>
</reference>
<gene>
    <name evidence="2" type="ORF">GCM10011487_37010</name>
</gene>
<comment type="caution">
    <text evidence="2">The sequence shown here is derived from an EMBL/GenBank/DDBJ whole genome shotgun (WGS) entry which is preliminary data.</text>
</comment>
<evidence type="ECO:0000313" key="2">
    <source>
        <dbReference type="EMBL" id="GFE81701.1"/>
    </source>
</evidence>
<organism evidence="2 3">
    <name type="scientific">Steroidobacter agaridevorans</name>
    <dbReference type="NCBI Taxonomy" id="2695856"/>
    <lineage>
        <taxon>Bacteria</taxon>
        <taxon>Pseudomonadati</taxon>
        <taxon>Pseudomonadota</taxon>
        <taxon>Gammaproteobacteria</taxon>
        <taxon>Steroidobacterales</taxon>
        <taxon>Steroidobacteraceae</taxon>
        <taxon>Steroidobacter</taxon>
    </lineage>
</organism>
<evidence type="ECO:0000256" key="1">
    <source>
        <dbReference type="SAM" id="SignalP"/>
    </source>
</evidence>
<protein>
    <submittedName>
        <fullName evidence="2">Uncharacterized protein</fullName>
    </submittedName>
</protein>
<dbReference type="Proteomes" id="UP000445000">
    <property type="component" value="Unassembled WGS sequence"/>
</dbReference>
<keyword evidence="1" id="KW-0732">Signal</keyword>
<feature type="chain" id="PRO_5032464215" evidence="1">
    <location>
        <begin position="28"/>
        <end position="338"/>
    </location>
</feature>
<evidence type="ECO:0000313" key="3">
    <source>
        <dbReference type="Proteomes" id="UP000445000"/>
    </source>
</evidence>
<accession>A0A829YFX1</accession>
<dbReference type="EMBL" id="BLJN01000003">
    <property type="protein sequence ID" value="GFE81701.1"/>
    <property type="molecule type" value="Genomic_DNA"/>
</dbReference>
<name>A0A829YFX1_9GAMM</name>
<feature type="signal peptide" evidence="1">
    <location>
        <begin position="1"/>
        <end position="27"/>
    </location>
</feature>
<sequence length="338" mass="37278">MKPGNAANSIHLCAAICMTLGSAAALADNYKAPRTMHGHPDLQGIWTNATLTPVERPKTLGNKLVLSEPEALQMEKRMQDFAAESDRPSDLNKELPKGSVGGYNVFWFDPANKVANVKGERRSSLIVYPEDGQVPALSEPGQQRLAARTARAAQGAFDGPEQRAVGERCLLGFGSNSGPPMLPVMYNSNYQIVQSADAVLIHVEMVHDARIIRLGGTHAPDHVRKWMGDSIGRWEGDTLVVETTNFNPAQPIQIGQGASYRLIPVSPKLKVTERFTRTEAQTIHYEFTVEDPDTFSTPWRGEIPFHYTDQPIYEYACHEGNYALPGILAGAREEEKRK</sequence>
<proteinExistence type="predicted"/>